<dbReference type="EMBL" id="MU277263">
    <property type="protein sequence ID" value="KAI0056513.1"/>
    <property type="molecule type" value="Genomic_DNA"/>
</dbReference>
<feature type="non-terminal residue" evidence="1">
    <location>
        <position position="1"/>
    </location>
</feature>
<sequence>EGAAVYDAQGRMFIYRAWSPEGPVWNTINSMLTSARRHLDGVEPTFDSSDRGAFKAYYFGLHRGSQKLPMMSLYHRKHEELVKTLQHELRAVREVISGIFKLNFPSLYHRYCSIADFVAEKLPDCNAAFYPFASFAFNVGRVVTAKHKDHQNLIAGLCMIIPFGTFDYRTCCRFVVVELGLEFEVAAGVPIFIPSAMYTHYNTALAAIGVRESFVAWTGAAVAQWVDLGGRAVNELSKAEKADYLRNLAMCLADGLALFPRAQDS</sequence>
<accession>A0ACB8SKW3</accession>
<protein>
    <submittedName>
        <fullName evidence="1">Uncharacterized protein</fullName>
    </submittedName>
</protein>
<comment type="caution">
    <text evidence="1">The sequence shown here is derived from an EMBL/GenBank/DDBJ whole genome shotgun (WGS) entry which is preliminary data.</text>
</comment>
<dbReference type="Proteomes" id="UP000814140">
    <property type="component" value="Unassembled WGS sequence"/>
</dbReference>
<reference evidence="1" key="1">
    <citation type="submission" date="2021-03" db="EMBL/GenBank/DDBJ databases">
        <authorList>
            <consortium name="DOE Joint Genome Institute"/>
            <person name="Ahrendt S."/>
            <person name="Looney B.P."/>
            <person name="Miyauchi S."/>
            <person name="Morin E."/>
            <person name="Drula E."/>
            <person name="Courty P.E."/>
            <person name="Chicoki N."/>
            <person name="Fauchery L."/>
            <person name="Kohler A."/>
            <person name="Kuo A."/>
            <person name="Labutti K."/>
            <person name="Pangilinan J."/>
            <person name="Lipzen A."/>
            <person name="Riley R."/>
            <person name="Andreopoulos W."/>
            <person name="He G."/>
            <person name="Johnson J."/>
            <person name="Barry K.W."/>
            <person name="Grigoriev I.V."/>
            <person name="Nagy L."/>
            <person name="Hibbett D."/>
            <person name="Henrissat B."/>
            <person name="Matheny P.B."/>
            <person name="Labbe J."/>
            <person name="Martin F."/>
        </authorList>
    </citation>
    <scope>NUCLEOTIDE SEQUENCE</scope>
    <source>
        <strain evidence="1">HHB10654</strain>
    </source>
</reference>
<evidence type="ECO:0000313" key="2">
    <source>
        <dbReference type="Proteomes" id="UP000814140"/>
    </source>
</evidence>
<gene>
    <name evidence="1" type="ORF">BV25DRAFT_1813952</name>
</gene>
<proteinExistence type="predicted"/>
<name>A0ACB8SKW3_9AGAM</name>
<keyword evidence="2" id="KW-1185">Reference proteome</keyword>
<reference evidence="1" key="2">
    <citation type="journal article" date="2022" name="New Phytol.">
        <title>Evolutionary transition to the ectomycorrhizal habit in the genomes of a hyperdiverse lineage of mushroom-forming fungi.</title>
        <authorList>
            <person name="Looney B."/>
            <person name="Miyauchi S."/>
            <person name="Morin E."/>
            <person name="Drula E."/>
            <person name="Courty P.E."/>
            <person name="Kohler A."/>
            <person name="Kuo A."/>
            <person name="LaButti K."/>
            <person name="Pangilinan J."/>
            <person name="Lipzen A."/>
            <person name="Riley R."/>
            <person name="Andreopoulos W."/>
            <person name="He G."/>
            <person name="Johnson J."/>
            <person name="Nolan M."/>
            <person name="Tritt A."/>
            <person name="Barry K.W."/>
            <person name="Grigoriev I.V."/>
            <person name="Nagy L.G."/>
            <person name="Hibbett D."/>
            <person name="Henrissat B."/>
            <person name="Matheny P.B."/>
            <person name="Labbe J."/>
            <person name="Martin F.M."/>
        </authorList>
    </citation>
    <scope>NUCLEOTIDE SEQUENCE</scope>
    <source>
        <strain evidence="1">HHB10654</strain>
    </source>
</reference>
<evidence type="ECO:0000313" key="1">
    <source>
        <dbReference type="EMBL" id="KAI0056513.1"/>
    </source>
</evidence>
<organism evidence="1 2">
    <name type="scientific">Artomyces pyxidatus</name>
    <dbReference type="NCBI Taxonomy" id="48021"/>
    <lineage>
        <taxon>Eukaryota</taxon>
        <taxon>Fungi</taxon>
        <taxon>Dikarya</taxon>
        <taxon>Basidiomycota</taxon>
        <taxon>Agaricomycotina</taxon>
        <taxon>Agaricomycetes</taxon>
        <taxon>Russulales</taxon>
        <taxon>Auriscalpiaceae</taxon>
        <taxon>Artomyces</taxon>
    </lineage>
</organism>